<evidence type="ECO:0000256" key="1">
    <source>
        <dbReference type="ARBA" id="ARBA00009437"/>
    </source>
</evidence>
<protein>
    <submittedName>
        <fullName evidence="6">Transcriptional regulator, LysR family</fullName>
    </submittedName>
</protein>
<dbReference type="Gene3D" id="3.40.190.290">
    <property type="match status" value="1"/>
</dbReference>
<keyword evidence="2" id="KW-0805">Transcription regulation</keyword>
<keyword evidence="4" id="KW-0804">Transcription</keyword>
<accession>A0A1N7PNE5</accession>
<keyword evidence="7" id="KW-1185">Reference proteome</keyword>
<evidence type="ECO:0000313" key="7">
    <source>
        <dbReference type="Proteomes" id="UP000186026"/>
    </source>
</evidence>
<keyword evidence="3" id="KW-0238">DNA-binding</keyword>
<dbReference type="STRING" id="529505.SAMN05421761_11843"/>
<dbReference type="Gene3D" id="1.10.10.10">
    <property type="entry name" value="Winged helix-like DNA-binding domain superfamily/Winged helix DNA-binding domain"/>
    <property type="match status" value="1"/>
</dbReference>
<dbReference type="InterPro" id="IPR005119">
    <property type="entry name" value="LysR_subst-bd"/>
</dbReference>
<reference evidence="7" key="1">
    <citation type="submission" date="2017-01" db="EMBL/GenBank/DDBJ databases">
        <authorList>
            <person name="Varghese N."/>
            <person name="Submissions S."/>
        </authorList>
    </citation>
    <scope>NUCLEOTIDE SEQUENCE [LARGE SCALE GENOMIC DNA]</scope>
    <source>
        <strain evidence="7">DSM 46698</strain>
    </source>
</reference>
<evidence type="ECO:0000256" key="4">
    <source>
        <dbReference type="ARBA" id="ARBA00023163"/>
    </source>
</evidence>
<evidence type="ECO:0000256" key="2">
    <source>
        <dbReference type="ARBA" id="ARBA00023015"/>
    </source>
</evidence>
<dbReference type="PANTHER" id="PTHR30126:SF25">
    <property type="entry name" value="HTH-TYPE TRANSCRIPTIONAL REGULATOR METR"/>
    <property type="match status" value="1"/>
</dbReference>
<dbReference type="AlphaFoldDB" id="A0A1N7PNE5"/>
<dbReference type="InterPro" id="IPR036388">
    <property type="entry name" value="WH-like_DNA-bd_sf"/>
</dbReference>
<dbReference type="InterPro" id="IPR036390">
    <property type="entry name" value="WH_DNA-bd_sf"/>
</dbReference>
<dbReference type="Proteomes" id="UP000186026">
    <property type="component" value="Unassembled WGS sequence"/>
</dbReference>
<proteinExistence type="inferred from homology"/>
<evidence type="ECO:0000256" key="3">
    <source>
        <dbReference type="ARBA" id="ARBA00023125"/>
    </source>
</evidence>
<name>A0A1N7PNE5_9BACT</name>
<evidence type="ECO:0000313" key="6">
    <source>
        <dbReference type="EMBL" id="SIT12108.1"/>
    </source>
</evidence>
<dbReference type="Pfam" id="PF00126">
    <property type="entry name" value="HTH_1"/>
    <property type="match status" value="1"/>
</dbReference>
<comment type="similarity">
    <text evidence="1">Belongs to the LysR transcriptional regulatory family.</text>
</comment>
<dbReference type="PANTHER" id="PTHR30126">
    <property type="entry name" value="HTH-TYPE TRANSCRIPTIONAL REGULATOR"/>
    <property type="match status" value="1"/>
</dbReference>
<dbReference type="InterPro" id="IPR000847">
    <property type="entry name" value="LysR_HTH_N"/>
</dbReference>
<dbReference type="PROSITE" id="PS50931">
    <property type="entry name" value="HTH_LYSR"/>
    <property type="match status" value="1"/>
</dbReference>
<dbReference type="Pfam" id="PF03466">
    <property type="entry name" value="LysR_substrate"/>
    <property type="match status" value="1"/>
</dbReference>
<dbReference type="OrthoDB" id="9803735at2"/>
<dbReference type="SUPFAM" id="SSF46785">
    <property type="entry name" value="Winged helix' DNA-binding domain"/>
    <property type="match status" value="1"/>
</dbReference>
<dbReference type="GO" id="GO:0000976">
    <property type="term" value="F:transcription cis-regulatory region binding"/>
    <property type="evidence" value="ECO:0007669"/>
    <property type="project" value="TreeGrafter"/>
</dbReference>
<dbReference type="GO" id="GO:0003700">
    <property type="term" value="F:DNA-binding transcription factor activity"/>
    <property type="evidence" value="ECO:0007669"/>
    <property type="project" value="InterPro"/>
</dbReference>
<evidence type="ECO:0000259" key="5">
    <source>
        <dbReference type="PROSITE" id="PS50931"/>
    </source>
</evidence>
<dbReference type="EMBL" id="FTOP01000018">
    <property type="protein sequence ID" value="SIT12108.1"/>
    <property type="molecule type" value="Genomic_DNA"/>
</dbReference>
<dbReference type="RefSeq" id="WP_076502782.1">
    <property type="nucleotide sequence ID" value="NZ_FTOP01000018.1"/>
</dbReference>
<gene>
    <name evidence="6" type="ORF">SAMN05421761_11843</name>
</gene>
<dbReference type="SUPFAM" id="SSF53850">
    <property type="entry name" value="Periplasmic binding protein-like II"/>
    <property type="match status" value="1"/>
</dbReference>
<feature type="domain" description="HTH lysR-type" evidence="5">
    <location>
        <begin position="1"/>
        <end position="58"/>
    </location>
</feature>
<sequence>METKYLKLIKEVYEQGTLVAASDSLFLTPGALSQQLKEAENLLGTKLFNRLNKKMIPTKAGDKTYQSSLKILEELDSLNFQIKDLIKEEKGSILLSTECYTSYHWLPSVLSKYKVDFDGIEVKIAFEATHKPIQKLLQGHIDLAITSDPIAHEKLEYLELFEDEMVAIVHFEHHWASKAFVEAIDFETENLIIHSEPLETVTIYSKLLKPKNIQPKSYTILPLTEASIELVKADMGIMVMANWAINPNLISNEIHTVKISKHGLKRIHYAAVRKDVIKPDYLIQFTKYLRDAIKK</sequence>
<organism evidence="6 7">
    <name type="scientific">Belliella pelovolcani</name>
    <dbReference type="NCBI Taxonomy" id="529505"/>
    <lineage>
        <taxon>Bacteria</taxon>
        <taxon>Pseudomonadati</taxon>
        <taxon>Bacteroidota</taxon>
        <taxon>Cytophagia</taxon>
        <taxon>Cytophagales</taxon>
        <taxon>Cyclobacteriaceae</taxon>
        <taxon>Belliella</taxon>
    </lineage>
</organism>